<dbReference type="SUPFAM" id="SSF52200">
    <property type="entry name" value="Toll/Interleukin receptor TIR domain"/>
    <property type="match status" value="1"/>
</dbReference>
<dbReference type="Proteomes" id="UP000533598">
    <property type="component" value="Unassembled WGS sequence"/>
</dbReference>
<dbReference type="AlphaFoldDB" id="A0A7W7CCL3"/>
<evidence type="ECO:0000313" key="3">
    <source>
        <dbReference type="Proteomes" id="UP000533598"/>
    </source>
</evidence>
<dbReference type="Gene3D" id="3.40.50.10140">
    <property type="entry name" value="Toll/interleukin-1 receptor homology (TIR) domain"/>
    <property type="match status" value="1"/>
</dbReference>
<dbReference type="InterPro" id="IPR013568">
    <property type="entry name" value="SEFIR_dom"/>
</dbReference>
<name>A0A7W7CCL3_9PSEU</name>
<evidence type="ECO:0000259" key="1">
    <source>
        <dbReference type="PROSITE" id="PS51534"/>
    </source>
</evidence>
<protein>
    <recommendedName>
        <fullName evidence="1">SEFIR domain-containing protein</fullName>
    </recommendedName>
</protein>
<organism evidence="2 3">
    <name type="scientific">Crossiella cryophila</name>
    <dbReference type="NCBI Taxonomy" id="43355"/>
    <lineage>
        <taxon>Bacteria</taxon>
        <taxon>Bacillati</taxon>
        <taxon>Actinomycetota</taxon>
        <taxon>Actinomycetes</taxon>
        <taxon>Pseudonocardiales</taxon>
        <taxon>Pseudonocardiaceae</taxon>
        <taxon>Crossiella</taxon>
    </lineage>
</organism>
<sequence length="389" mass="42544">MQPEGDIGVPLTLVDNSGRRIDAGPEEVAFGAVHLGRWQVHPVAGAGADFVDRAAYLVKINYDLRVDPGAPVVRWFEVGFALVDSDSTIVAAVPRGAAERQPAASYALSHKLEFIPVEHSAALVHIPPTEGAVHAYGASGDSIRWLHVMPDEAGVRPGTYSSWVVLLAPAGATEQKFRLTARFDPELADGDDFRQLPKSTEFAVSLTRIARASVVEAEEPAGPGVGRPDVSPRVFICYAHEDEVHKRKVRDFADLLRKSGVEPVIDRYQEGARIDWGHWALHEIRSADFVAVIASPTCRAVGEGTYRGAGRAGIRSELGVIRNLLQKDAKWASHVLPVVLPGCSVDDIPMFLSPVTMDHYLVEALIEDEVEYLLKAIRSTPPWRGWHQR</sequence>
<comment type="caution">
    <text evidence="2">The sequence shown here is derived from an EMBL/GenBank/DDBJ whole genome shotgun (WGS) entry which is preliminary data.</text>
</comment>
<keyword evidence="3" id="KW-1185">Reference proteome</keyword>
<proteinExistence type="predicted"/>
<dbReference type="EMBL" id="JACHMH010000001">
    <property type="protein sequence ID" value="MBB4677446.1"/>
    <property type="molecule type" value="Genomic_DNA"/>
</dbReference>
<evidence type="ECO:0000313" key="2">
    <source>
        <dbReference type="EMBL" id="MBB4677446.1"/>
    </source>
</evidence>
<dbReference type="InterPro" id="IPR035897">
    <property type="entry name" value="Toll_tir_struct_dom_sf"/>
</dbReference>
<dbReference type="RefSeq" id="WP_185003392.1">
    <property type="nucleotide sequence ID" value="NZ_BAAAUI010000035.1"/>
</dbReference>
<accession>A0A7W7CCL3</accession>
<gene>
    <name evidence="2" type="ORF">HNR67_003564</name>
</gene>
<dbReference type="PROSITE" id="PS51534">
    <property type="entry name" value="SEFIR"/>
    <property type="match status" value="1"/>
</dbReference>
<reference evidence="2 3" key="1">
    <citation type="submission" date="2020-08" db="EMBL/GenBank/DDBJ databases">
        <title>Sequencing the genomes of 1000 actinobacteria strains.</title>
        <authorList>
            <person name="Klenk H.-P."/>
        </authorList>
    </citation>
    <scope>NUCLEOTIDE SEQUENCE [LARGE SCALE GENOMIC DNA]</scope>
    <source>
        <strain evidence="2 3">DSM 44230</strain>
    </source>
</reference>
<dbReference type="Pfam" id="PF08357">
    <property type="entry name" value="SEFIR"/>
    <property type="match status" value="1"/>
</dbReference>
<feature type="domain" description="SEFIR" evidence="1">
    <location>
        <begin position="231"/>
        <end position="369"/>
    </location>
</feature>